<comment type="subcellular location">
    <subcellularLocation>
        <location evidence="1">Cell membrane</location>
        <topology evidence="1">Multi-pass membrane protein</topology>
    </subcellularLocation>
</comment>
<dbReference type="InterPro" id="IPR001958">
    <property type="entry name" value="Tet-R_TetA/multi-R_MdtG-like"/>
</dbReference>
<dbReference type="InterPro" id="IPR011701">
    <property type="entry name" value="MFS"/>
</dbReference>
<dbReference type="SUPFAM" id="SSF103473">
    <property type="entry name" value="MFS general substrate transporter"/>
    <property type="match status" value="1"/>
</dbReference>
<evidence type="ECO:0000313" key="8">
    <source>
        <dbReference type="Proteomes" id="UP000215506"/>
    </source>
</evidence>
<proteinExistence type="predicted"/>
<feature type="transmembrane region" description="Helical" evidence="5">
    <location>
        <begin position="167"/>
        <end position="190"/>
    </location>
</feature>
<keyword evidence="8" id="KW-1185">Reference proteome</keyword>
<evidence type="ECO:0000256" key="5">
    <source>
        <dbReference type="SAM" id="Phobius"/>
    </source>
</evidence>
<feature type="transmembrane region" description="Helical" evidence="5">
    <location>
        <begin position="136"/>
        <end position="155"/>
    </location>
</feature>
<feature type="transmembrane region" description="Helical" evidence="5">
    <location>
        <begin position="379"/>
        <end position="403"/>
    </location>
</feature>
<accession>A0A231GU32</accession>
<dbReference type="InterPro" id="IPR020846">
    <property type="entry name" value="MFS_dom"/>
</dbReference>
<name>A0A231GU32_9NOCA</name>
<dbReference type="PANTHER" id="PTHR23528">
    <property type="match status" value="1"/>
</dbReference>
<dbReference type="Proteomes" id="UP000215506">
    <property type="component" value="Unassembled WGS sequence"/>
</dbReference>
<dbReference type="Gene3D" id="1.20.1250.20">
    <property type="entry name" value="MFS general substrate transporter like domains"/>
    <property type="match status" value="2"/>
</dbReference>
<feature type="transmembrane region" description="Helical" evidence="5">
    <location>
        <begin position="75"/>
        <end position="98"/>
    </location>
</feature>
<dbReference type="InterPro" id="IPR036259">
    <property type="entry name" value="MFS_trans_sf"/>
</dbReference>
<dbReference type="AlphaFoldDB" id="A0A231GU32"/>
<evidence type="ECO:0000259" key="6">
    <source>
        <dbReference type="PROSITE" id="PS50850"/>
    </source>
</evidence>
<dbReference type="GO" id="GO:0006814">
    <property type="term" value="P:sodium ion transport"/>
    <property type="evidence" value="ECO:0007669"/>
    <property type="project" value="InterPro"/>
</dbReference>
<sequence>MVALSCLNRNGYVNPESIQQTRTEFRPSAVLPPVDGSYIALLVGAQFGVFLAFITPVAISLSIKIDQLAPGHQEYLGYITGLGALVPMLIGPLLGSLSDRMRGRFGRRRPFILAGMCVGLLALLVTAMATNLGVLAAGWVLAQLGWGNALAGLLNSQADRVPEQQRGRVAGLAGSAALIAPVIGVVAAGLLRADTVALFVVPGVVGAVLVGGFVARVPEDSRDLPAVEPLTVRALAAKYVIDPRRYPDFSRNWIGRFGFYFGLTFNSTFLAFYFADRLGVGVGEVAGALGVVSAFGVVATAAGALGGGFLSDRLRRRRVFVLISGLIFASGAVVMALAPGLPALIVGSLITSVGLGLFSTVDQALALDVLPDRSREAGRYLGILGFATSVPQAVAPLVAPAILTAGMAAGQKNYSLLYLVAAACTTLGGLVIMRIRSAR</sequence>
<keyword evidence="4 5" id="KW-0472">Membrane</keyword>
<evidence type="ECO:0000256" key="2">
    <source>
        <dbReference type="ARBA" id="ARBA00022692"/>
    </source>
</evidence>
<dbReference type="InterPro" id="IPR018043">
    <property type="entry name" value="Na/Gal_symport_CS"/>
</dbReference>
<feature type="transmembrane region" description="Helical" evidence="5">
    <location>
        <begin position="38"/>
        <end position="63"/>
    </location>
</feature>
<organism evidence="7 8">
    <name type="scientific">Nocardia cerradoensis</name>
    <dbReference type="NCBI Taxonomy" id="85688"/>
    <lineage>
        <taxon>Bacteria</taxon>
        <taxon>Bacillati</taxon>
        <taxon>Actinomycetota</taxon>
        <taxon>Actinomycetes</taxon>
        <taxon>Mycobacteriales</taxon>
        <taxon>Nocardiaceae</taxon>
        <taxon>Nocardia</taxon>
    </lineage>
</organism>
<feature type="transmembrane region" description="Helical" evidence="5">
    <location>
        <begin position="196"/>
        <end position="215"/>
    </location>
</feature>
<dbReference type="GO" id="GO:0005886">
    <property type="term" value="C:plasma membrane"/>
    <property type="evidence" value="ECO:0007669"/>
    <property type="project" value="UniProtKB-SubCell"/>
</dbReference>
<evidence type="ECO:0000256" key="1">
    <source>
        <dbReference type="ARBA" id="ARBA00004651"/>
    </source>
</evidence>
<feature type="transmembrane region" description="Helical" evidence="5">
    <location>
        <begin position="286"/>
        <end position="307"/>
    </location>
</feature>
<feature type="transmembrane region" description="Helical" evidence="5">
    <location>
        <begin position="415"/>
        <end position="433"/>
    </location>
</feature>
<feature type="domain" description="Major facilitator superfamily (MFS) profile" evidence="6">
    <location>
        <begin position="41"/>
        <end position="439"/>
    </location>
</feature>
<reference evidence="7 8" key="1">
    <citation type="submission" date="2017-07" db="EMBL/GenBank/DDBJ databases">
        <title>First draft Genome Sequence of Nocardia cerradoensis isolated from human infection.</title>
        <authorList>
            <person name="Carrasco G."/>
        </authorList>
    </citation>
    <scope>NUCLEOTIDE SEQUENCE [LARGE SCALE GENOMIC DNA]</scope>
    <source>
        <strain evidence="7 8">CNM20130759</strain>
    </source>
</reference>
<dbReference type="PROSITE" id="PS50850">
    <property type="entry name" value="MFS"/>
    <property type="match status" value="1"/>
</dbReference>
<feature type="transmembrane region" description="Helical" evidence="5">
    <location>
        <begin position="110"/>
        <end position="130"/>
    </location>
</feature>
<dbReference type="PRINTS" id="PR01035">
    <property type="entry name" value="TCRTETA"/>
</dbReference>
<dbReference type="Pfam" id="PF07690">
    <property type="entry name" value="MFS_1"/>
    <property type="match status" value="1"/>
</dbReference>
<comment type="caution">
    <text evidence="7">The sequence shown here is derived from an EMBL/GenBank/DDBJ whole genome shotgun (WGS) entry which is preliminary data.</text>
</comment>
<evidence type="ECO:0000256" key="3">
    <source>
        <dbReference type="ARBA" id="ARBA00022989"/>
    </source>
</evidence>
<keyword evidence="2 5" id="KW-0812">Transmembrane</keyword>
<dbReference type="GO" id="GO:0022857">
    <property type="term" value="F:transmembrane transporter activity"/>
    <property type="evidence" value="ECO:0007669"/>
    <property type="project" value="InterPro"/>
</dbReference>
<dbReference type="EMBL" id="NGAF01000041">
    <property type="protein sequence ID" value="OXR40116.1"/>
    <property type="molecule type" value="Genomic_DNA"/>
</dbReference>
<gene>
    <name evidence="7" type="ORF">B7C42_07824</name>
</gene>
<feature type="transmembrane region" description="Helical" evidence="5">
    <location>
        <begin position="253"/>
        <end position="274"/>
    </location>
</feature>
<feature type="transmembrane region" description="Helical" evidence="5">
    <location>
        <begin position="319"/>
        <end position="338"/>
    </location>
</feature>
<evidence type="ECO:0000256" key="4">
    <source>
        <dbReference type="ARBA" id="ARBA00023136"/>
    </source>
</evidence>
<protein>
    <recommendedName>
        <fullName evidence="6">Major facilitator superfamily (MFS) profile domain-containing protein</fullName>
    </recommendedName>
</protein>
<dbReference type="PROSITE" id="PS00872">
    <property type="entry name" value="NA_GALACTOSIDE_SYMP"/>
    <property type="match status" value="1"/>
</dbReference>
<feature type="transmembrane region" description="Helical" evidence="5">
    <location>
        <begin position="344"/>
        <end position="367"/>
    </location>
</feature>
<keyword evidence="3 5" id="KW-1133">Transmembrane helix</keyword>
<dbReference type="PANTHER" id="PTHR23528:SF1">
    <property type="entry name" value="MAJOR FACILITATOR SUPERFAMILY (MFS) PROFILE DOMAIN-CONTAINING PROTEIN"/>
    <property type="match status" value="1"/>
</dbReference>
<evidence type="ECO:0000313" key="7">
    <source>
        <dbReference type="EMBL" id="OXR40116.1"/>
    </source>
</evidence>